<dbReference type="InterPro" id="IPR036412">
    <property type="entry name" value="HAD-like_sf"/>
</dbReference>
<comment type="subunit">
    <text evidence="1">Component of the TIM23 complex.</text>
</comment>
<dbReference type="Pfam" id="PF03031">
    <property type="entry name" value="NIF"/>
    <property type="match status" value="1"/>
</dbReference>
<dbReference type="Gene3D" id="3.40.50.1000">
    <property type="entry name" value="HAD superfamily/HAD-like"/>
    <property type="match status" value="1"/>
</dbReference>
<comment type="subcellular location">
    <subcellularLocation>
        <location evidence="1">Mitochondrion inner membrane</location>
        <topology evidence="1">Single-pass membrane protein</topology>
    </subcellularLocation>
</comment>
<name>A0AAD1Z4Q7_9LAMI</name>
<dbReference type="InterPro" id="IPR023214">
    <property type="entry name" value="HAD_sf"/>
</dbReference>
<dbReference type="EMBL" id="OU503040">
    <property type="protein sequence ID" value="CAI9762243.1"/>
    <property type="molecule type" value="Genomic_DNA"/>
</dbReference>
<evidence type="ECO:0000259" key="2">
    <source>
        <dbReference type="PROSITE" id="PS50969"/>
    </source>
</evidence>
<protein>
    <recommendedName>
        <fullName evidence="1">Mitochondrial import inner membrane translocase subunit TIM50</fullName>
    </recommendedName>
</protein>
<keyword evidence="1" id="KW-0496">Mitochondrion</keyword>
<comment type="similarity">
    <text evidence="1">Belongs to the TIM50 family.</text>
</comment>
<comment type="function">
    <text evidence="1">Essential component of the TIM23 complex, a complex that mediates the translocation of transit peptide-containing proteins across the mitochondrial inner membrane.</text>
</comment>
<feature type="domain" description="FCP1 homology" evidence="2">
    <location>
        <begin position="1"/>
        <end position="99"/>
    </location>
</feature>
<evidence type="ECO:0000256" key="1">
    <source>
        <dbReference type="RuleBase" id="RU365079"/>
    </source>
</evidence>
<sequence>MHRRVDTRLKIDDGCLIFPDGHCTEQNPLLTLPYGTEYREHVKDLSCISKDPCRVVIVDNNPFSFLLQPLNGFPCIPFSAGQPRDEQLLEVILPLLKHLSRQKDNRFPAEEDVDSQLKKKSIPEILGFTEHSQLRRRRRHGFPAKKTPKILDFTLSPS</sequence>
<proteinExistence type="inferred from homology"/>
<dbReference type="GO" id="GO:0015031">
    <property type="term" value="P:protein transport"/>
    <property type="evidence" value="ECO:0007669"/>
    <property type="project" value="UniProtKB-KW"/>
</dbReference>
<dbReference type="AlphaFoldDB" id="A0AAD1Z4Q7"/>
<dbReference type="GO" id="GO:0005744">
    <property type="term" value="C:TIM23 mitochondrial import inner membrane translocase complex"/>
    <property type="evidence" value="ECO:0007669"/>
    <property type="project" value="UniProtKB-UniRule"/>
</dbReference>
<reference evidence="3" key="1">
    <citation type="submission" date="2023-05" db="EMBL/GenBank/DDBJ databases">
        <authorList>
            <person name="Huff M."/>
        </authorList>
    </citation>
    <scope>NUCLEOTIDE SEQUENCE</scope>
</reference>
<keyword evidence="1" id="KW-0813">Transport</keyword>
<evidence type="ECO:0000313" key="4">
    <source>
        <dbReference type="Proteomes" id="UP000834106"/>
    </source>
</evidence>
<organism evidence="3 4">
    <name type="scientific">Fraxinus pennsylvanica</name>
    <dbReference type="NCBI Taxonomy" id="56036"/>
    <lineage>
        <taxon>Eukaryota</taxon>
        <taxon>Viridiplantae</taxon>
        <taxon>Streptophyta</taxon>
        <taxon>Embryophyta</taxon>
        <taxon>Tracheophyta</taxon>
        <taxon>Spermatophyta</taxon>
        <taxon>Magnoliopsida</taxon>
        <taxon>eudicotyledons</taxon>
        <taxon>Gunneridae</taxon>
        <taxon>Pentapetalae</taxon>
        <taxon>asterids</taxon>
        <taxon>lamiids</taxon>
        <taxon>Lamiales</taxon>
        <taxon>Oleaceae</taxon>
        <taxon>Oleeae</taxon>
        <taxon>Fraxinus</taxon>
    </lineage>
</organism>
<keyword evidence="1" id="KW-0653">Protein transport</keyword>
<accession>A0AAD1Z4Q7</accession>
<dbReference type="Proteomes" id="UP000834106">
    <property type="component" value="Chromosome 5"/>
</dbReference>
<dbReference type="PANTHER" id="PTHR12210">
    <property type="entry name" value="DULLARD PROTEIN PHOSPHATASE"/>
    <property type="match status" value="1"/>
</dbReference>
<dbReference type="InterPro" id="IPR004274">
    <property type="entry name" value="FCP1_dom"/>
</dbReference>
<dbReference type="InterPro" id="IPR050365">
    <property type="entry name" value="TIM50"/>
</dbReference>
<evidence type="ECO:0000313" key="3">
    <source>
        <dbReference type="EMBL" id="CAI9762243.1"/>
    </source>
</evidence>
<dbReference type="PROSITE" id="PS50969">
    <property type="entry name" value="FCP1"/>
    <property type="match status" value="1"/>
</dbReference>
<keyword evidence="1" id="KW-0809">Transit peptide</keyword>
<keyword evidence="4" id="KW-1185">Reference proteome</keyword>
<dbReference type="SUPFAM" id="SSF56784">
    <property type="entry name" value="HAD-like"/>
    <property type="match status" value="1"/>
</dbReference>
<keyword evidence="1" id="KW-0811">Translocation</keyword>
<gene>
    <name evidence="3" type="ORF">FPE_LOCUS9673</name>
</gene>